<organism evidence="1 2">
    <name type="scientific">Kitasatospora cineracea</name>
    <dbReference type="NCBI Taxonomy" id="88074"/>
    <lineage>
        <taxon>Bacteria</taxon>
        <taxon>Bacillati</taxon>
        <taxon>Actinomycetota</taxon>
        <taxon>Actinomycetes</taxon>
        <taxon>Kitasatosporales</taxon>
        <taxon>Streptomycetaceae</taxon>
        <taxon>Kitasatospora</taxon>
    </lineage>
</organism>
<dbReference type="InterPro" id="IPR050061">
    <property type="entry name" value="MurCDEF_pg_biosynth"/>
</dbReference>
<sequence length="454" mass="46465">MAGLVCYLARRGARVTVSTGPDGRRTELLGRLERAGAMLHPVVPGTTTSLVWGGDDAAVPEILELATGQGLPTLGHSRAVELLAGSASAVVAVVGSHSTATAAAALTCALTVRDPGWILNTAPAGDTPGYDGGGEVLVMDLGIDPALHEAAPPDQQHRPLGAGVNPAVTLVTAVDAAPPAFATRKQALDDIEALARRSGSVVVWSGQPGCTELLERLHRQPGPRVVTVGRGEDPDVAVLGLLWSGVDHRLTVEAGGERFTVTVPVVSTTAALGVAAAFAAGFALGVSGADLTDGLGAFPGVERSLTRLGTVGEITVMESIAQHPEEIAADLQGARMLTEGSVIAVFEPVGHLRTVALAERIAEALAETNHTVLLPVLSTPGRSQRRTDGTEALAQADVRGALVIPEPGPCQMSAEDLAVSLVHPGDLILTIGPEAARRSGPRLLAALDRPQPAE</sequence>
<dbReference type="SUPFAM" id="SSF53244">
    <property type="entry name" value="MurD-like peptide ligases, peptide-binding domain"/>
    <property type="match status" value="1"/>
</dbReference>
<dbReference type="Gene3D" id="3.40.1190.10">
    <property type="entry name" value="Mur-like, catalytic domain"/>
    <property type="match status" value="1"/>
</dbReference>
<dbReference type="Gene3D" id="3.90.190.20">
    <property type="entry name" value="Mur ligase, C-terminal domain"/>
    <property type="match status" value="1"/>
</dbReference>
<keyword evidence="1" id="KW-0436">Ligase</keyword>
<dbReference type="PANTHER" id="PTHR43445:SF3">
    <property type="entry name" value="UDP-N-ACETYLMURAMATE--L-ALANINE LIGASE"/>
    <property type="match status" value="1"/>
</dbReference>
<dbReference type="PANTHER" id="PTHR43445">
    <property type="entry name" value="UDP-N-ACETYLMURAMATE--L-ALANINE LIGASE-RELATED"/>
    <property type="match status" value="1"/>
</dbReference>
<dbReference type="InterPro" id="IPR036615">
    <property type="entry name" value="Mur_ligase_C_dom_sf"/>
</dbReference>
<dbReference type="AlphaFoldDB" id="A0A8G1XCH0"/>
<evidence type="ECO:0000313" key="2">
    <source>
        <dbReference type="Proteomes" id="UP000267408"/>
    </source>
</evidence>
<dbReference type="SUPFAM" id="SSF53623">
    <property type="entry name" value="MurD-like peptide ligases, catalytic domain"/>
    <property type="match status" value="1"/>
</dbReference>
<protein>
    <submittedName>
        <fullName evidence="1">UDP-N-acetylmuramate-alanine ligase</fullName>
    </submittedName>
</protein>
<accession>A0A8G1XCH0</accession>
<name>A0A8G1XCH0_9ACTN</name>
<reference evidence="1 2" key="1">
    <citation type="submission" date="2018-11" db="EMBL/GenBank/DDBJ databases">
        <title>Sequencing the genomes of 1000 actinobacteria strains.</title>
        <authorList>
            <person name="Klenk H.-P."/>
        </authorList>
    </citation>
    <scope>NUCLEOTIDE SEQUENCE [LARGE SCALE GENOMIC DNA]</scope>
    <source>
        <strain evidence="1 2">DSM 44780</strain>
    </source>
</reference>
<evidence type="ECO:0000313" key="1">
    <source>
        <dbReference type="EMBL" id="ROR44734.1"/>
    </source>
</evidence>
<proteinExistence type="predicted"/>
<comment type="caution">
    <text evidence="1">The sequence shown here is derived from an EMBL/GenBank/DDBJ whole genome shotgun (WGS) entry which is preliminary data.</text>
</comment>
<dbReference type="InterPro" id="IPR036565">
    <property type="entry name" value="Mur-like_cat_sf"/>
</dbReference>
<gene>
    <name evidence="1" type="ORF">EDD39_2941</name>
</gene>
<dbReference type="GO" id="GO:0005524">
    <property type="term" value="F:ATP binding"/>
    <property type="evidence" value="ECO:0007669"/>
    <property type="project" value="InterPro"/>
</dbReference>
<dbReference type="Proteomes" id="UP000267408">
    <property type="component" value="Unassembled WGS sequence"/>
</dbReference>
<dbReference type="EMBL" id="RJVJ01000001">
    <property type="protein sequence ID" value="ROR44734.1"/>
    <property type="molecule type" value="Genomic_DNA"/>
</dbReference>
<dbReference type="GO" id="GO:0016881">
    <property type="term" value="F:acid-amino acid ligase activity"/>
    <property type="evidence" value="ECO:0007669"/>
    <property type="project" value="InterPro"/>
</dbReference>